<protein>
    <submittedName>
        <fullName evidence="2">Uncharacterized protein</fullName>
    </submittedName>
</protein>
<organism evidence="2">
    <name type="scientific">uncultured Caudovirales phage</name>
    <dbReference type="NCBI Taxonomy" id="2100421"/>
    <lineage>
        <taxon>Viruses</taxon>
        <taxon>Duplodnaviria</taxon>
        <taxon>Heunggongvirae</taxon>
        <taxon>Uroviricota</taxon>
        <taxon>Caudoviricetes</taxon>
        <taxon>Peduoviridae</taxon>
        <taxon>Maltschvirus</taxon>
        <taxon>Maltschvirus maltsch</taxon>
    </lineage>
</organism>
<accession>A0A6J5KFR7</accession>
<sequence>TIPSRWLDFVVENGALYTNVQDAVLEYAIGSCDESVMPPLFREALRRMLAADLAVPLTNQSSLVGPLRQLAEAAREDAIANDMNRQPNHDRVDDVAWVRR</sequence>
<dbReference type="EMBL" id="LR796135">
    <property type="protein sequence ID" value="CAB4120764.1"/>
    <property type="molecule type" value="Genomic_DNA"/>
</dbReference>
<proteinExistence type="predicted"/>
<name>A0A6J5KFR7_9CAUD</name>
<gene>
    <name evidence="2" type="ORF">UFOVP5_1</name>
</gene>
<feature type="region of interest" description="Disordered" evidence="1">
    <location>
        <begin position="79"/>
        <end position="100"/>
    </location>
</feature>
<reference evidence="2" key="1">
    <citation type="submission" date="2020-04" db="EMBL/GenBank/DDBJ databases">
        <authorList>
            <person name="Chiriac C."/>
            <person name="Salcher M."/>
            <person name="Ghai R."/>
            <person name="Kavagutti S V."/>
        </authorList>
    </citation>
    <scope>NUCLEOTIDE SEQUENCE</scope>
</reference>
<feature type="compositionally biased region" description="Basic and acidic residues" evidence="1">
    <location>
        <begin position="87"/>
        <end position="100"/>
    </location>
</feature>
<feature type="non-terminal residue" evidence="2">
    <location>
        <position position="1"/>
    </location>
</feature>
<evidence type="ECO:0000313" key="2">
    <source>
        <dbReference type="EMBL" id="CAB4120764.1"/>
    </source>
</evidence>
<evidence type="ECO:0000256" key="1">
    <source>
        <dbReference type="SAM" id="MobiDB-lite"/>
    </source>
</evidence>